<sequence length="127" mass="13540">MQKEAFLTQKGPKAVGPYSTAVCVDKMVYLSGIIPVNPASGKIEAADVEGQARQVLNNMDAILGEMGLSMGDVVKTTVFMTDLAAFARVNAIYAEYFREPFPARSCVQVSALPVGAQIEIEAIAVRA</sequence>
<reference evidence="2" key="2">
    <citation type="journal article" date="2021" name="PeerJ">
        <title>Extensive microbial diversity within the chicken gut microbiome revealed by metagenomics and culture.</title>
        <authorList>
            <person name="Gilroy R."/>
            <person name="Ravi A."/>
            <person name="Getino M."/>
            <person name="Pursley I."/>
            <person name="Horton D.L."/>
            <person name="Alikhan N.F."/>
            <person name="Baker D."/>
            <person name="Gharbi K."/>
            <person name="Hall N."/>
            <person name="Watson M."/>
            <person name="Adriaenssens E.M."/>
            <person name="Foster-Nyarko E."/>
            <person name="Jarju S."/>
            <person name="Secka A."/>
            <person name="Antonio M."/>
            <person name="Oren A."/>
            <person name="Chaudhuri R.R."/>
            <person name="La Ragione R."/>
            <person name="Hildebrand F."/>
            <person name="Pallen M.J."/>
        </authorList>
    </citation>
    <scope>NUCLEOTIDE SEQUENCE</scope>
    <source>
        <strain evidence="2">13766</strain>
    </source>
</reference>
<evidence type="ECO:0000313" key="2">
    <source>
        <dbReference type="EMBL" id="HIS93999.1"/>
    </source>
</evidence>
<dbReference type="NCBIfam" id="TIGR00004">
    <property type="entry name" value="Rid family detoxifying hydrolase"/>
    <property type="match status" value="1"/>
</dbReference>
<protein>
    <submittedName>
        <fullName evidence="2">RidA family protein</fullName>
    </submittedName>
</protein>
<comment type="similarity">
    <text evidence="1">Belongs to the RutC family.</text>
</comment>
<dbReference type="Gene3D" id="3.30.1330.40">
    <property type="entry name" value="RutC-like"/>
    <property type="match status" value="1"/>
</dbReference>
<dbReference type="SUPFAM" id="SSF55298">
    <property type="entry name" value="YjgF-like"/>
    <property type="match status" value="1"/>
</dbReference>
<dbReference type="GO" id="GO:0019239">
    <property type="term" value="F:deaminase activity"/>
    <property type="evidence" value="ECO:0007669"/>
    <property type="project" value="TreeGrafter"/>
</dbReference>
<dbReference type="FunFam" id="3.30.1330.40:FF:000001">
    <property type="entry name" value="L-PSP family endoribonuclease"/>
    <property type="match status" value="1"/>
</dbReference>
<dbReference type="AlphaFoldDB" id="A0A9D1G2S8"/>
<dbReference type="PANTHER" id="PTHR11803">
    <property type="entry name" value="2-IMINOBUTANOATE/2-IMINOPROPANOATE DEAMINASE RIDA"/>
    <property type="match status" value="1"/>
</dbReference>
<proteinExistence type="inferred from homology"/>
<name>A0A9D1G2S8_9FIRM</name>
<dbReference type="InterPro" id="IPR006056">
    <property type="entry name" value="RidA"/>
</dbReference>
<dbReference type="CDD" id="cd00448">
    <property type="entry name" value="YjgF_YER057c_UK114_family"/>
    <property type="match status" value="1"/>
</dbReference>
<dbReference type="InterPro" id="IPR006175">
    <property type="entry name" value="YjgF/YER057c/UK114"/>
</dbReference>
<dbReference type="EMBL" id="DVJN01000255">
    <property type="protein sequence ID" value="HIS93999.1"/>
    <property type="molecule type" value="Genomic_DNA"/>
</dbReference>
<organism evidence="2 3">
    <name type="scientific">Candidatus Alectryocaccomicrobium excrementavium</name>
    <dbReference type="NCBI Taxonomy" id="2840668"/>
    <lineage>
        <taxon>Bacteria</taxon>
        <taxon>Bacillati</taxon>
        <taxon>Bacillota</taxon>
        <taxon>Clostridia</taxon>
        <taxon>Candidatus Alectryocaccomicrobium</taxon>
    </lineage>
</organism>
<gene>
    <name evidence="2" type="ORF">IAA84_13390</name>
</gene>
<dbReference type="Proteomes" id="UP000824140">
    <property type="component" value="Unassembled WGS sequence"/>
</dbReference>
<dbReference type="Pfam" id="PF01042">
    <property type="entry name" value="Ribonuc_L-PSP"/>
    <property type="match status" value="1"/>
</dbReference>
<evidence type="ECO:0000313" key="3">
    <source>
        <dbReference type="Proteomes" id="UP000824140"/>
    </source>
</evidence>
<evidence type="ECO:0000256" key="1">
    <source>
        <dbReference type="ARBA" id="ARBA00010552"/>
    </source>
</evidence>
<accession>A0A9D1G2S8</accession>
<dbReference type="InterPro" id="IPR019897">
    <property type="entry name" value="RidA_CS"/>
</dbReference>
<dbReference type="PANTHER" id="PTHR11803:SF39">
    <property type="entry name" value="2-IMINOBUTANOATE_2-IMINOPROPANOATE DEAMINASE"/>
    <property type="match status" value="1"/>
</dbReference>
<comment type="caution">
    <text evidence="2">The sequence shown here is derived from an EMBL/GenBank/DDBJ whole genome shotgun (WGS) entry which is preliminary data.</text>
</comment>
<dbReference type="InterPro" id="IPR035959">
    <property type="entry name" value="RutC-like_sf"/>
</dbReference>
<reference evidence="2" key="1">
    <citation type="submission" date="2020-10" db="EMBL/GenBank/DDBJ databases">
        <authorList>
            <person name="Gilroy R."/>
        </authorList>
    </citation>
    <scope>NUCLEOTIDE SEQUENCE</scope>
    <source>
        <strain evidence="2">13766</strain>
    </source>
</reference>
<dbReference type="PROSITE" id="PS01094">
    <property type="entry name" value="UPF0076"/>
    <property type="match status" value="1"/>
</dbReference>
<dbReference type="GO" id="GO:0005829">
    <property type="term" value="C:cytosol"/>
    <property type="evidence" value="ECO:0007669"/>
    <property type="project" value="TreeGrafter"/>
</dbReference>